<accession>A0A7V8NMC8</accession>
<dbReference type="InterPro" id="IPR013767">
    <property type="entry name" value="PAS_fold"/>
</dbReference>
<dbReference type="InterPro" id="IPR000700">
    <property type="entry name" value="PAS-assoc_C"/>
</dbReference>
<evidence type="ECO:0000259" key="1">
    <source>
        <dbReference type="PROSITE" id="PS50112"/>
    </source>
</evidence>
<dbReference type="NCBIfam" id="TIGR00229">
    <property type="entry name" value="sensory_box"/>
    <property type="match status" value="2"/>
</dbReference>
<dbReference type="AlphaFoldDB" id="A0A7V8NMC8"/>
<sequence length="509" mass="57542">MDLAVEAAQSRHLSSFLEQFALRSARMLDADWGAVAVYSGRDTEFHPMPGKGPGSPDTSDWLLANAREMQNEMETRALPREIAANLSRTNEPAAAIFIRIASSDKEKLGTLCLLRKRKNLAPEEKRLLRALASHAALSLENFRRFSQLERSKRQWVEDIDAISDYIVVHDRSWKIVRTNRSLASYLGVSPVALVGEAMSTLRQIAEAGSDLSCPFCRDTQRTREEYVAASADRIFLISTSRKPGATDDDTRTIHVLKDITDRREAERRYRELFDSIQEGLFFATPEGRFLDVNDAMVRMLGYVSREELLRSDVSPHLYPAPEAREKFLTALAEKGVLRNYEETLRRKDGTLLHTLQNITAVRDTRGRIVQIRGLMLDVTEQKSFQAQLQRERDFNQKILNTTQSMILVLDTAGLISYANRRCYEAGYQESELIGHRLVDWVESSQQADFEAALETTANGHQVENLELRAKRSDASMGHFSISLSPMRDEQSAVNSVVVVMTDITDAVLL</sequence>
<dbReference type="SMART" id="SM00086">
    <property type="entry name" value="PAC"/>
    <property type="match status" value="2"/>
</dbReference>
<dbReference type="CDD" id="cd00130">
    <property type="entry name" value="PAS"/>
    <property type="match status" value="2"/>
</dbReference>
<dbReference type="PANTHER" id="PTHR44757">
    <property type="entry name" value="DIGUANYLATE CYCLASE DGCP"/>
    <property type="match status" value="1"/>
</dbReference>
<gene>
    <name evidence="3" type="ORF">HRJ53_03335</name>
</gene>
<proteinExistence type="predicted"/>
<dbReference type="InterPro" id="IPR000014">
    <property type="entry name" value="PAS"/>
</dbReference>
<dbReference type="SUPFAM" id="SSF55781">
    <property type="entry name" value="GAF domain-like"/>
    <property type="match status" value="1"/>
</dbReference>
<comment type="caution">
    <text evidence="3">The sequence shown here is derived from an EMBL/GenBank/DDBJ whole genome shotgun (WGS) entry which is preliminary data.</text>
</comment>
<dbReference type="SMART" id="SM00091">
    <property type="entry name" value="PAS"/>
    <property type="match status" value="3"/>
</dbReference>
<keyword evidence="4" id="KW-1185">Reference proteome</keyword>
<reference evidence="3" key="1">
    <citation type="submission" date="2020-06" db="EMBL/GenBank/DDBJ databases">
        <title>Legume-microbial interactions unlock mineral nutrients during tropical forest succession.</title>
        <authorList>
            <person name="Epihov D.Z."/>
        </authorList>
    </citation>
    <scope>NUCLEOTIDE SEQUENCE [LARGE SCALE GENOMIC DNA]</scope>
    <source>
        <strain evidence="3">Pan2503</strain>
    </source>
</reference>
<evidence type="ECO:0000313" key="4">
    <source>
        <dbReference type="Proteomes" id="UP000567293"/>
    </source>
</evidence>
<protein>
    <submittedName>
        <fullName evidence="3">PAS domain S-box protein</fullName>
    </submittedName>
</protein>
<dbReference type="Pfam" id="PF08448">
    <property type="entry name" value="PAS_4"/>
    <property type="match status" value="1"/>
</dbReference>
<evidence type="ECO:0000259" key="2">
    <source>
        <dbReference type="PROSITE" id="PS50113"/>
    </source>
</evidence>
<feature type="non-terminal residue" evidence="3">
    <location>
        <position position="509"/>
    </location>
</feature>
<dbReference type="InterPro" id="IPR052155">
    <property type="entry name" value="Biofilm_reg_signaling"/>
</dbReference>
<feature type="domain" description="PAC" evidence="2">
    <location>
        <begin position="338"/>
        <end position="390"/>
    </location>
</feature>
<dbReference type="PANTHER" id="PTHR44757:SF2">
    <property type="entry name" value="BIOFILM ARCHITECTURE MAINTENANCE PROTEIN MBAA"/>
    <property type="match status" value="1"/>
</dbReference>
<name>A0A7V8NMC8_9BACT</name>
<dbReference type="Gene3D" id="3.30.450.40">
    <property type="match status" value="1"/>
</dbReference>
<evidence type="ECO:0000313" key="3">
    <source>
        <dbReference type="EMBL" id="MBA0084007.1"/>
    </source>
</evidence>
<dbReference type="InterPro" id="IPR013656">
    <property type="entry name" value="PAS_4"/>
</dbReference>
<feature type="domain" description="PAS" evidence="1">
    <location>
        <begin position="265"/>
        <end position="319"/>
    </location>
</feature>
<dbReference type="SUPFAM" id="SSF55785">
    <property type="entry name" value="PYP-like sensor domain (PAS domain)"/>
    <property type="match status" value="3"/>
</dbReference>
<dbReference type="PROSITE" id="PS50113">
    <property type="entry name" value="PAC"/>
    <property type="match status" value="2"/>
</dbReference>
<dbReference type="InterPro" id="IPR001610">
    <property type="entry name" value="PAC"/>
</dbReference>
<dbReference type="Gene3D" id="3.30.450.20">
    <property type="entry name" value="PAS domain"/>
    <property type="match status" value="3"/>
</dbReference>
<dbReference type="EMBL" id="JACDQQ010000326">
    <property type="protein sequence ID" value="MBA0084007.1"/>
    <property type="molecule type" value="Genomic_DNA"/>
</dbReference>
<organism evidence="3 4">
    <name type="scientific">Candidatus Acidiferrum panamense</name>
    <dbReference type="NCBI Taxonomy" id="2741543"/>
    <lineage>
        <taxon>Bacteria</taxon>
        <taxon>Pseudomonadati</taxon>
        <taxon>Acidobacteriota</taxon>
        <taxon>Terriglobia</taxon>
        <taxon>Candidatus Acidiferrales</taxon>
        <taxon>Candidatus Acidiferrum</taxon>
    </lineage>
</organism>
<dbReference type="InterPro" id="IPR029016">
    <property type="entry name" value="GAF-like_dom_sf"/>
</dbReference>
<dbReference type="PROSITE" id="PS50112">
    <property type="entry name" value="PAS"/>
    <property type="match status" value="1"/>
</dbReference>
<dbReference type="InterPro" id="IPR035965">
    <property type="entry name" value="PAS-like_dom_sf"/>
</dbReference>
<dbReference type="Proteomes" id="UP000567293">
    <property type="component" value="Unassembled WGS sequence"/>
</dbReference>
<dbReference type="Pfam" id="PF00989">
    <property type="entry name" value="PAS"/>
    <property type="match status" value="1"/>
</dbReference>
<feature type="domain" description="PAC" evidence="2">
    <location>
        <begin position="463"/>
        <end position="509"/>
    </location>
</feature>